<evidence type="ECO:0000256" key="2">
    <source>
        <dbReference type="SAM" id="Phobius"/>
    </source>
</evidence>
<dbReference type="EMBL" id="NCXM01000050">
    <property type="protein sequence ID" value="OSC21586.1"/>
    <property type="molecule type" value="Genomic_DNA"/>
</dbReference>
<dbReference type="InterPro" id="IPR038232">
    <property type="entry name" value="PknH-like_Extracell_sf"/>
</dbReference>
<evidence type="ECO:0000256" key="1">
    <source>
        <dbReference type="SAM" id="MobiDB-lite"/>
    </source>
</evidence>
<keyword evidence="2" id="KW-0812">Transmembrane</keyword>
<accession>A0A1X2KIF5</accession>
<feature type="region of interest" description="Disordered" evidence="1">
    <location>
        <begin position="155"/>
        <end position="181"/>
    </location>
</feature>
<feature type="transmembrane region" description="Helical" evidence="2">
    <location>
        <begin position="127"/>
        <end position="150"/>
    </location>
</feature>
<keyword evidence="2" id="KW-1133">Transmembrane helix</keyword>
<evidence type="ECO:0000259" key="3">
    <source>
        <dbReference type="Pfam" id="PF14032"/>
    </source>
</evidence>
<keyword evidence="5" id="KW-1185">Reference proteome</keyword>
<comment type="caution">
    <text evidence="4">The sequence shown here is derived from an EMBL/GenBank/DDBJ whole genome shotgun (WGS) entry which is preliminary data.</text>
</comment>
<gene>
    <name evidence="4" type="ORF">B8W69_28335</name>
</gene>
<dbReference type="Gene3D" id="3.40.1000.70">
    <property type="entry name" value="PknH-like extracellular domain"/>
    <property type="match status" value="1"/>
</dbReference>
<protein>
    <recommendedName>
        <fullName evidence="3">PknH-like extracellular domain-containing protein</fullName>
    </recommendedName>
</protein>
<sequence length="375" mass="38683">MRVAATAATYPADPQSPIPGGHSMPDQPVMPLMNAAPDAPTSHVVPQCAAVPPSPQPAVLDAYQPGQRPAFGPGPGEEITTVLPRRPVGFAGPTPTPPPPGMPGWGAPPGYCPSPSPQTRIRRRLPVAWMTVGAAVVATAVCAGLVINFASGSDGPSDVKISATPASSSTSSSASPSTAPAATMPLSALPSVLLDVATLNSMLGATNLVPREDVLQNDTKAFSGGDNDHPECGGVHNVALQRELDNSGYVAVRIQAVSDPRLMENIVDDGAIYYSTANAANDFVAKQAQAWAKCNGAILHPDPALHDGIWMIGTVANHGGMVSVISTQEGAEGWQCQRALTARNNVVTDVNSCGFNRTDQAIAIATRMADRVTAR</sequence>
<name>A0A1X2KIF5_9MYCO</name>
<organism evidence="4 5">
    <name type="scientific">Mycolicibacterium vulneris</name>
    <dbReference type="NCBI Taxonomy" id="547163"/>
    <lineage>
        <taxon>Bacteria</taxon>
        <taxon>Bacillati</taxon>
        <taxon>Actinomycetota</taxon>
        <taxon>Actinomycetes</taxon>
        <taxon>Mycobacteriales</taxon>
        <taxon>Mycobacteriaceae</taxon>
        <taxon>Mycolicibacterium</taxon>
    </lineage>
</organism>
<proteinExistence type="predicted"/>
<dbReference type="Pfam" id="PF14032">
    <property type="entry name" value="PknH_C"/>
    <property type="match status" value="1"/>
</dbReference>
<feature type="region of interest" description="Disordered" evidence="1">
    <location>
        <begin position="1"/>
        <end position="27"/>
    </location>
</feature>
<evidence type="ECO:0000313" key="5">
    <source>
        <dbReference type="Proteomes" id="UP000242320"/>
    </source>
</evidence>
<dbReference type="OrthoDB" id="4749785at2"/>
<feature type="compositionally biased region" description="Low complexity" evidence="1">
    <location>
        <begin position="162"/>
        <end position="181"/>
    </location>
</feature>
<reference evidence="4 5" key="1">
    <citation type="submission" date="2017-04" db="EMBL/GenBank/DDBJ databases">
        <title>The new phylogeny of genus Mycobacterium.</title>
        <authorList>
            <person name="Tortoli E."/>
            <person name="Trovato A."/>
            <person name="Cirillo D.M."/>
        </authorList>
    </citation>
    <scope>NUCLEOTIDE SEQUENCE [LARGE SCALE GENOMIC DNA]</scope>
    <source>
        <strain evidence="4 5">DSM 45247</strain>
    </source>
</reference>
<evidence type="ECO:0000313" key="4">
    <source>
        <dbReference type="EMBL" id="OSC21586.1"/>
    </source>
</evidence>
<dbReference type="InterPro" id="IPR026954">
    <property type="entry name" value="PknH-like_Extracell"/>
</dbReference>
<dbReference type="Proteomes" id="UP000242320">
    <property type="component" value="Unassembled WGS sequence"/>
</dbReference>
<dbReference type="AlphaFoldDB" id="A0A1X2KIF5"/>
<feature type="domain" description="PknH-like extracellular" evidence="3">
    <location>
        <begin position="187"/>
        <end position="371"/>
    </location>
</feature>
<keyword evidence="2" id="KW-0472">Membrane</keyword>